<reference evidence="2 3" key="1">
    <citation type="submission" date="2019-03" db="EMBL/GenBank/DDBJ databases">
        <title>Genomic Encyclopedia of Type Strains, Phase IV (KMG-IV): sequencing the most valuable type-strain genomes for metagenomic binning, comparative biology and taxonomic classification.</title>
        <authorList>
            <person name="Goeker M."/>
        </authorList>
    </citation>
    <scope>NUCLEOTIDE SEQUENCE [LARGE SCALE GENOMIC DNA]</scope>
    <source>
        <strain evidence="2 3">DSM 28697</strain>
    </source>
</reference>
<proteinExistence type="predicted"/>
<evidence type="ECO:0000313" key="3">
    <source>
        <dbReference type="Proteomes" id="UP000295632"/>
    </source>
</evidence>
<comment type="caution">
    <text evidence="2">The sequence shown here is derived from an EMBL/GenBank/DDBJ whole genome shotgun (WGS) entry which is preliminary data.</text>
</comment>
<organism evidence="2 3">
    <name type="scientific">Aureibacillus halotolerans</name>
    <dbReference type="NCBI Taxonomy" id="1508390"/>
    <lineage>
        <taxon>Bacteria</taxon>
        <taxon>Bacillati</taxon>
        <taxon>Bacillota</taxon>
        <taxon>Bacilli</taxon>
        <taxon>Bacillales</taxon>
        <taxon>Bacillaceae</taxon>
        <taxon>Aureibacillus</taxon>
    </lineage>
</organism>
<evidence type="ECO:0000259" key="1">
    <source>
        <dbReference type="Pfam" id="PF04168"/>
    </source>
</evidence>
<dbReference type="AlphaFoldDB" id="A0A4V3D4W0"/>
<evidence type="ECO:0000313" key="2">
    <source>
        <dbReference type="EMBL" id="TDQ37717.1"/>
    </source>
</evidence>
<protein>
    <submittedName>
        <fullName evidence="2">Putative alpha-E superfamily protein</fullName>
    </submittedName>
</protein>
<dbReference type="RefSeq" id="WP_133581177.1">
    <property type="nucleotide sequence ID" value="NZ_SNYJ01000012.1"/>
</dbReference>
<gene>
    <name evidence="2" type="ORF">EV213_11277</name>
</gene>
<dbReference type="PANTHER" id="PTHR34595:SF7">
    <property type="entry name" value="SLL1039 PROTEIN"/>
    <property type="match status" value="1"/>
</dbReference>
<dbReference type="Proteomes" id="UP000295632">
    <property type="component" value="Unassembled WGS sequence"/>
</dbReference>
<feature type="domain" description="DUF403" evidence="1">
    <location>
        <begin position="1"/>
        <end position="279"/>
    </location>
</feature>
<dbReference type="InterPro" id="IPR051680">
    <property type="entry name" value="ATP-dep_Glu-Cys_Ligase-2"/>
</dbReference>
<dbReference type="PANTHER" id="PTHR34595">
    <property type="entry name" value="BLR5612 PROTEIN"/>
    <property type="match status" value="1"/>
</dbReference>
<dbReference type="EMBL" id="SNYJ01000012">
    <property type="protein sequence ID" value="TDQ37717.1"/>
    <property type="molecule type" value="Genomic_DNA"/>
</dbReference>
<dbReference type="OrthoDB" id="9803532at2"/>
<accession>A0A4V3D4W0</accession>
<dbReference type="InterPro" id="IPR007296">
    <property type="entry name" value="DUF403"/>
</dbReference>
<name>A0A4V3D4W0_9BACI</name>
<dbReference type="Pfam" id="PF04168">
    <property type="entry name" value="Alpha-E"/>
    <property type="match status" value="1"/>
</dbReference>
<keyword evidence="3" id="KW-1185">Reference proteome</keyword>
<sequence>MLSRTAELLYWTARNVERASNNARVLEVKIHEDPSLQTSENWESYVQISTSPEEAEALKVNGQFDEEAVYTYLTTSMENTSSIFQCIQIARENTRRTRDLLPGDYWRIINEGYLSIRYSDEGLSQRTNLLGKLRDIRLIGYASQGILESNLARTEAYDLMAFGTWIERAEHTLRILHTIQERKERGALSNDEAYQLIMVLAGAREACSHQLLSMSNMDDLLQFLTFGENYPRSVKCCLDRAKAALDQLEHQKITVFTGRLRGHLRQLETSVQTQENTHFFHQSAIKVM</sequence>